<name>A0A0P7WUI3_9RHOB</name>
<reference evidence="1 2" key="1">
    <citation type="submission" date="2015-09" db="EMBL/GenBank/DDBJ databases">
        <title>Identification and resolution of microdiversity through metagenomic sequencing of parallel consortia.</title>
        <authorList>
            <person name="Nelson W.C."/>
            <person name="Romine M.F."/>
            <person name="Lindemann S.R."/>
        </authorList>
    </citation>
    <scope>NUCLEOTIDE SEQUENCE [LARGE SCALE GENOMIC DNA]</scope>
    <source>
        <strain evidence="1">HL-91</strain>
    </source>
</reference>
<organism evidence="1 2">
    <name type="scientific">Roseibaca calidilacus</name>
    <dbReference type="NCBI Taxonomy" id="1666912"/>
    <lineage>
        <taxon>Bacteria</taxon>
        <taxon>Pseudomonadati</taxon>
        <taxon>Pseudomonadota</taxon>
        <taxon>Alphaproteobacteria</taxon>
        <taxon>Rhodobacterales</taxon>
        <taxon>Paracoccaceae</taxon>
        <taxon>Roseinatronobacter</taxon>
    </lineage>
</organism>
<dbReference type="Proteomes" id="UP000050413">
    <property type="component" value="Unassembled WGS sequence"/>
</dbReference>
<sequence length="86" mass="9396">MICTASCGDPAMSMNLRCAGRSLRDPMRDKEGYGAILAFLGEVPVRSDTRTLTFLTELILLTVWLEVNVQRPQGSGNALPPQLALF</sequence>
<protein>
    <submittedName>
        <fullName evidence="1">Uncharacterized protein</fullName>
    </submittedName>
</protein>
<comment type="caution">
    <text evidence="1">The sequence shown here is derived from an EMBL/GenBank/DDBJ whole genome shotgun (WGS) entry which is preliminary data.</text>
</comment>
<accession>A0A0P7WUI3</accession>
<dbReference type="AlphaFoldDB" id="A0A0P7WUI3"/>
<evidence type="ECO:0000313" key="1">
    <source>
        <dbReference type="EMBL" id="KPP91183.1"/>
    </source>
</evidence>
<dbReference type="EMBL" id="LJSG01000015">
    <property type="protein sequence ID" value="KPP91183.1"/>
    <property type="molecule type" value="Genomic_DNA"/>
</dbReference>
<evidence type="ECO:0000313" key="2">
    <source>
        <dbReference type="Proteomes" id="UP000050413"/>
    </source>
</evidence>
<gene>
    <name evidence="1" type="ORF">HLUCCA05_14995</name>
</gene>
<proteinExistence type="predicted"/>